<dbReference type="InterPro" id="IPR036097">
    <property type="entry name" value="HisK_dim/P_sf"/>
</dbReference>
<organism evidence="7 8">
    <name type="scientific">Legionella pneumophila</name>
    <dbReference type="NCBI Taxonomy" id="446"/>
    <lineage>
        <taxon>Bacteria</taxon>
        <taxon>Pseudomonadati</taxon>
        <taxon>Pseudomonadota</taxon>
        <taxon>Gammaproteobacteria</taxon>
        <taxon>Legionellales</taxon>
        <taxon>Legionellaceae</taxon>
        <taxon>Legionella</taxon>
    </lineage>
</organism>
<dbReference type="Pfam" id="PF00512">
    <property type="entry name" value="HisKA"/>
    <property type="match status" value="1"/>
</dbReference>
<evidence type="ECO:0000256" key="1">
    <source>
        <dbReference type="ARBA" id="ARBA00000085"/>
    </source>
</evidence>
<dbReference type="PANTHER" id="PTHR42878">
    <property type="entry name" value="TWO-COMPONENT HISTIDINE KINASE"/>
    <property type="match status" value="1"/>
</dbReference>
<dbReference type="InterPro" id="IPR036890">
    <property type="entry name" value="HATPase_C_sf"/>
</dbReference>
<dbReference type="GO" id="GO:0000155">
    <property type="term" value="F:phosphorelay sensor kinase activity"/>
    <property type="evidence" value="ECO:0007669"/>
    <property type="project" value="InterPro"/>
</dbReference>
<dbReference type="PROSITE" id="PS50112">
    <property type="entry name" value="PAS"/>
    <property type="match status" value="1"/>
</dbReference>
<dbReference type="Pfam" id="PF02518">
    <property type="entry name" value="HATPase_c"/>
    <property type="match status" value="1"/>
</dbReference>
<name>A0A2S6EXI0_LEGPN</name>
<dbReference type="Gene3D" id="3.30.450.20">
    <property type="entry name" value="PAS domain"/>
    <property type="match status" value="1"/>
</dbReference>
<evidence type="ECO:0000256" key="4">
    <source>
        <dbReference type="ARBA" id="ARBA00022679"/>
    </source>
</evidence>
<dbReference type="NCBIfam" id="TIGR00229">
    <property type="entry name" value="sensory_box"/>
    <property type="match status" value="1"/>
</dbReference>
<dbReference type="SMART" id="SM00091">
    <property type="entry name" value="PAS"/>
    <property type="match status" value="1"/>
</dbReference>
<keyword evidence="3" id="KW-0597">Phosphoprotein</keyword>
<comment type="catalytic activity">
    <reaction evidence="1">
        <text>ATP + protein L-histidine = ADP + protein N-phospho-L-histidine.</text>
        <dbReference type="EC" id="2.7.13.3"/>
    </reaction>
</comment>
<evidence type="ECO:0000313" key="8">
    <source>
        <dbReference type="Proteomes" id="UP000239239"/>
    </source>
</evidence>
<dbReference type="InterPro" id="IPR005467">
    <property type="entry name" value="His_kinase_dom"/>
</dbReference>
<dbReference type="GO" id="GO:0000156">
    <property type="term" value="F:phosphorelay response regulator activity"/>
    <property type="evidence" value="ECO:0007669"/>
    <property type="project" value="TreeGrafter"/>
</dbReference>
<dbReference type="EMBL" id="PQWY01000016">
    <property type="protein sequence ID" value="PPK29892.1"/>
    <property type="molecule type" value="Genomic_DNA"/>
</dbReference>
<comment type="caution">
    <text evidence="7">The sequence shown here is derived from an EMBL/GenBank/DDBJ whole genome shotgun (WGS) entry which is preliminary data.</text>
</comment>
<dbReference type="CDD" id="cd00082">
    <property type="entry name" value="HisKA"/>
    <property type="match status" value="1"/>
</dbReference>
<evidence type="ECO:0000256" key="5">
    <source>
        <dbReference type="ARBA" id="ARBA00022777"/>
    </source>
</evidence>
<evidence type="ECO:0000256" key="2">
    <source>
        <dbReference type="ARBA" id="ARBA00012438"/>
    </source>
</evidence>
<dbReference type="Gene3D" id="3.30.565.10">
    <property type="entry name" value="Histidine kinase-like ATPase, C-terminal domain"/>
    <property type="match status" value="1"/>
</dbReference>
<dbReference type="SMART" id="SM00388">
    <property type="entry name" value="HisKA"/>
    <property type="match status" value="1"/>
</dbReference>
<dbReference type="CDD" id="cd00130">
    <property type="entry name" value="PAS"/>
    <property type="match status" value="1"/>
</dbReference>
<dbReference type="InterPro" id="IPR000700">
    <property type="entry name" value="PAS-assoc_C"/>
</dbReference>
<dbReference type="InterPro" id="IPR003594">
    <property type="entry name" value="HATPase_dom"/>
</dbReference>
<dbReference type="SMART" id="SM00387">
    <property type="entry name" value="HATPase_c"/>
    <property type="match status" value="1"/>
</dbReference>
<dbReference type="PROSITE" id="PS50109">
    <property type="entry name" value="HIS_KIN"/>
    <property type="match status" value="1"/>
</dbReference>
<dbReference type="GO" id="GO:0030295">
    <property type="term" value="F:protein kinase activator activity"/>
    <property type="evidence" value="ECO:0007669"/>
    <property type="project" value="TreeGrafter"/>
</dbReference>
<dbReference type="InterPro" id="IPR050351">
    <property type="entry name" value="BphY/WalK/GraS-like"/>
</dbReference>
<dbReference type="GO" id="GO:0016020">
    <property type="term" value="C:membrane"/>
    <property type="evidence" value="ECO:0007669"/>
    <property type="project" value="UniProtKB-SubCell"/>
</dbReference>
<evidence type="ECO:0000256" key="3">
    <source>
        <dbReference type="ARBA" id="ARBA00022553"/>
    </source>
</evidence>
<dbReference type="PANTHER" id="PTHR42878:SF15">
    <property type="entry name" value="BACTERIOPHYTOCHROME"/>
    <property type="match status" value="1"/>
</dbReference>
<keyword evidence="6" id="KW-0472">Membrane</keyword>
<dbReference type="SUPFAM" id="SSF55785">
    <property type="entry name" value="PYP-like sensor domain (PAS domain)"/>
    <property type="match status" value="1"/>
</dbReference>
<dbReference type="SUPFAM" id="SSF47384">
    <property type="entry name" value="Homodimeric domain of signal transducing histidine kinase"/>
    <property type="match status" value="1"/>
</dbReference>
<dbReference type="PRINTS" id="PR00344">
    <property type="entry name" value="BCTRLSENSOR"/>
</dbReference>
<sequence length="426" mass="49247">MMSDYEVLLRHLDREIRARKEAEEISEKKISELYRFAQRLEESLKAQKEISKKLKEKTKALKLQIAKTEEERNAKSTLQTILESAIEYSIIAINLKGVILVWNEGARRNYGYEAHELINKKSIEILHTEEDIQSGKVRKFFQTVRREGKAEEIFQRVRKDGSQFTASVTMSIHHNSKGKRVGYVIISKDITEIKKFEEKLIKSNQNLEEFSYIISHDLKAPLRAIIQLATWIEEDCGYKLDPSSRKNLQLLRERTHRMSGMVDGLLQYARAGRVNMEIEWVDTKELIQEIMDILNHDEQFTIIVHESMPQLSTAKLLLSQVFSNLIANSMKHHHCKTGTIEIGVLDRGSFYEFYVADDGPGIEPVYFEKIFRIFQTLKSKDEAETTGIGLTIVKKIVESQNGKIEVESELGKGAKFSFTWPKIPHQ</sequence>
<dbReference type="Proteomes" id="UP000239239">
    <property type="component" value="Unassembled WGS sequence"/>
</dbReference>
<accession>A0A2S6EXI0</accession>
<dbReference type="InterPro" id="IPR035965">
    <property type="entry name" value="PAS-like_dom_sf"/>
</dbReference>
<dbReference type="SUPFAM" id="SSF55874">
    <property type="entry name" value="ATPase domain of HSP90 chaperone/DNA topoisomerase II/histidine kinase"/>
    <property type="match status" value="1"/>
</dbReference>
<dbReference type="AlphaFoldDB" id="A0A2S6EXI0"/>
<dbReference type="Gene3D" id="1.10.287.130">
    <property type="match status" value="1"/>
</dbReference>
<dbReference type="PROSITE" id="PS50113">
    <property type="entry name" value="PAC"/>
    <property type="match status" value="1"/>
</dbReference>
<dbReference type="Pfam" id="PF13426">
    <property type="entry name" value="PAS_9"/>
    <property type="match status" value="1"/>
</dbReference>
<reference evidence="7 8" key="1">
    <citation type="submission" date="2018-02" db="EMBL/GenBank/DDBJ databases">
        <title>Draft genome sequences of four Legionella pneumophila clinical strains isolated in Ontario.</title>
        <authorList>
            <person name="Fortuna A."/>
            <person name="Ramnarine R."/>
            <person name="Li A."/>
            <person name="Frantz C."/>
            <person name="Mallo G."/>
        </authorList>
    </citation>
    <scope>NUCLEOTIDE SEQUENCE [LARGE SCALE GENOMIC DNA]</scope>
    <source>
        <strain evidence="7 8">LG61</strain>
    </source>
</reference>
<gene>
    <name evidence="7" type="ORF">C3928_12630</name>
</gene>
<dbReference type="EC" id="2.7.13.3" evidence="2"/>
<dbReference type="InterPro" id="IPR003661">
    <property type="entry name" value="HisK_dim/P_dom"/>
</dbReference>
<keyword evidence="4" id="KW-0808">Transferase</keyword>
<dbReference type="GO" id="GO:0007234">
    <property type="term" value="P:osmosensory signaling via phosphorelay pathway"/>
    <property type="evidence" value="ECO:0007669"/>
    <property type="project" value="TreeGrafter"/>
</dbReference>
<proteinExistence type="predicted"/>
<evidence type="ECO:0000313" key="7">
    <source>
        <dbReference type="EMBL" id="PPK29892.1"/>
    </source>
</evidence>
<keyword evidence="5" id="KW-0418">Kinase</keyword>
<evidence type="ECO:0000256" key="6">
    <source>
        <dbReference type="ARBA" id="ARBA00023136"/>
    </source>
</evidence>
<dbReference type="InterPro" id="IPR000014">
    <property type="entry name" value="PAS"/>
</dbReference>
<dbReference type="OrthoDB" id="9808408at2"/>
<protein>
    <recommendedName>
        <fullName evidence="2">histidine kinase</fullName>
        <ecNumber evidence="2">2.7.13.3</ecNumber>
    </recommendedName>
</protein>
<dbReference type="InterPro" id="IPR004358">
    <property type="entry name" value="Sig_transdc_His_kin-like_C"/>
</dbReference>